<evidence type="ECO:0000256" key="8">
    <source>
        <dbReference type="ARBA" id="ARBA00023004"/>
    </source>
</evidence>
<evidence type="ECO:0000256" key="4">
    <source>
        <dbReference type="ARBA" id="ARBA00022531"/>
    </source>
</evidence>
<dbReference type="GO" id="GO:0020037">
    <property type="term" value="F:heme binding"/>
    <property type="evidence" value="ECO:0007669"/>
    <property type="project" value="InterPro"/>
</dbReference>
<keyword evidence="4" id="KW-0602">Photosynthesis</keyword>
<dbReference type="EMBL" id="QGNZ01000001">
    <property type="protein sequence ID" value="PWS28639.1"/>
    <property type="molecule type" value="Genomic_DNA"/>
</dbReference>
<reference evidence="10 11" key="1">
    <citation type="submission" date="2018-05" db="EMBL/GenBank/DDBJ databases">
        <title>Pedobacter paludis sp. nov., isolated from wetland soil.</title>
        <authorList>
            <person name="Zhang Y."/>
            <person name="Wang G."/>
        </authorList>
    </citation>
    <scope>NUCLEOTIDE SEQUENCE [LARGE SCALE GENOMIC DNA]</scope>
    <source>
        <strain evidence="10 11">KCTC22721</strain>
    </source>
</reference>
<dbReference type="InterPro" id="IPR036280">
    <property type="entry name" value="Multihaem_cyt_sf"/>
</dbReference>
<dbReference type="AlphaFoldDB" id="A0A317ERZ5"/>
<feature type="signal peptide" evidence="9">
    <location>
        <begin position="1"/>
        <end position="23"/>
    </location>
</feature>
<evidence type="ECO:0000313" key="10">
    <source>
        <dbReference type="EMBL" id="PWS28639.1"/>
    </source>
</evidence>
<evidence type="ECO:0000256" key="2">
    <source>
        <dbReference type="ARBA" id="ARBA00015978"/>
    </source>
</evidence>
<evidence type="ECO:0000256" key="7">
    <source>
        <dbReference type="ARBA" id="ARBA00022982"/>
    </source>
</evidence>
<organism evidence="10 11">
    <name type="scientific">Pedobacter yonginense</name>
    <dbReference type="NCBI Taxonomy" id="651869"/>
    <lineage>
        <taxon>Bacteria</taxon>
        <taxon>Pseudomonadati</taxon>
        <taxon>Bacteroidota</taxon>
        <taxon>Sphingobacteriia</taxon>
        <taxon>Sphingobacteriales</taxon>
        <taxon>Sphingobacteriaceae</taxon>
        <taxon>Pedobacter</taxon>
    </lineage>
</organism>
<keyword evidence="5" id="KW-0349">Heme</keyword>
<evidence type="ECO:0000256" key="5">
    <source>
        <dbReference type="ARBA" id="ARBA00022617"/>
    </source>
</evidence>
<dbReference type="GO" id="GO:0005506">
    <property type="term" value="F:iron ion binding"/>
    <property type="evidence" value="ECO:0007669"/>
    <property type="project" value="InterPro"/>
</dbReference>
<dbReference type="InterPro" id="IPR023119">
    <property type="entry name" value="Multihaem_cyt_PRC_cyt_su-like"/>
</dbReference>
<keyword evidence="7" id="KW-0249">Electron transport</keyword>
<evidence type="ECO:0000256" key="3">
    <source>
        <dbReference type="ARBA" id="ARBA00022448"/>
    </source>
</evidence>
<evidence type="ECO:0000256" key="9">
    <source>
        <dbReference type="SAM" id="SignalP"/>
    </source>
</evidence>
<evidence type="ECO:0000256" key="6">
    <source>
        <dbReference type="ARBA" id="ARBA00022723"/>
    </source>
</evidence>
<keyword evidence="8" id="KW-0408">Iron</keyword>
<feature type="chain" id="PRO_5016281164" description="Photosynthetic reaction center cytochrome c subunit" evidence="9">
    <location>
        <begin position="24"/>
        <end position="133"/>
    </location>
</feature>
<dbReference type="Gene3D" id="1.10.468.10">
    <property type="entry name" value="Photosynthetic Reaction Center, subunit C, domain 2"/>
    <property type="match status" value="1"/>
</dbReference>
<name>A0A317ERZ5_9SPHI</name>
<dbReference type="OrthoDB" id="951235at2"/>
<keyword evidence="9" id="KW-0732">Signal</keyword>
<dbReference type="NCBIfam" id="NF033196">
    <property type="entry name" value="c_type_nonphoto"/>
    <property type="match status" value="1"/>
</dbReference>
<accession>A0A317ERZ5</accession>
<dbReference type="SUPFAM" id="SSF48695">
    <property type="entry name" value="Multiheme cytochromes"/>
    <property type="match status" value="1"/>
</dbReference>
<dbReference type="Proteomes" id="UP000245379">
    <property type="component" value="Unassembled WGS sequence"/>
</dbReference>
<dbReference type="GO" id="GO:0030077">
    <property type="term" value="C:plasma membrane light-harvesting complex"/>
    <property type="evidence" value="ECO:0007669"/>
    <property type="project" value="InterPro"/>
</dbReference>
<comment type="function">
    <text evidence="1">The reaction center of purple bacteria contains a tightly bound cytochrome molecule which re-reduces the photo oxidized primary electron donor.</text>
</comment>
<keyword evidence="6" id="KW-0479">Metal-binding</keyword>
<gene>
    <name evidence="10" type="ORF">DHW03_01960</name>
</gene>
<dbReference type="GO" id="GO:0019684">
    <property type="term" value="P:photosynthesis, light reaction"/>
    <property type="evidence" value="ECO:0007669"/>
    <property type="project" value="InterPro"/>
</dbReference>
<evidence type="ECO:0000313" key="11">
    <source>
        <dbReference type="Proteomes" id="UP000245379"/>
    </source>
</evidence>
<dbReference type="RefSeq" id="WP_109924070.1">
    <property type="nucleotide sequence ID" value="NZ_QGNZ01000001.1"/>
</dbReference>
<keyword evidence="11" id="KW-1185">Reference proteome</keyword>
<protein>
    <recommendedName>
        <fullName evidence="2">Photosynthetic reaction center cytochrome c subunit</fullName>
    </recommendedName>
</protein>
<keyword evidence="3" id="KW-0813">Transport</keyword>
<dbReference type="Pfam" id="PF02276">
    <property type="entry name" value="CytoC_RC"/>
    <property type="match status" value="1"/>
</dbReference>
<comment type="caution">
    <text evidence="10">The sequence shown here is derived from an EMBL/GenBank/DDBJ whole genome shotgun (WGS) entry which is preliminary data.</text>
</comment>
<sequence length="133" mass="15186">MYYKKTIAMALISGLAFSLSAFMPPPDQKAKNLKVLPKNISHEELDKVMDNFKMALGVKCGFCHAPMKDNPRKMDFASDEKPEKERAREMMRMTAKINKKYFHNEMKDGKPFMAVACITCHNGKSEPQRKAPN</sequence>
<dbReference type="GO" id="GO:0009055">
    <property type="term" value="F:electron transfer activity"/>
    <property type="evidence" value="ECO:0007669"/>
    <property type="project" value="InterPro"/>
</dbReference>
<proteinExistence type="predicted"/>
<evidence type="ECO:0000256" key="1">
    <source>
        <dbReference type="ARBA" id="ARBA00003196"/>
    </source>
</evidence>
<dbReference type="InterPro" id="IPR003158">
    <property type="entry name" value="Photosyn_RC_cyt_c-su"/>
</dbReference>